<name>A0ABR6VBW5_9PSED</name>
<dbReference type="Proteomes" id="UP000628086">
    <property type="component" value="Unassembled WGS sequence"/>
</dbReference>
<reference evidence="1 2" key="1">
    <citation type="journal article" date="2020" name="Microorganisms">
        <title>Reliable Identification of Environmental Pseudomonas Isolates Using the rpoD Gene.</title>
        <authorList>
            <consortium name="The Broad Institute Genome Sequencing Platform"/>
            <person name="Girard L."/>
            <person name="Lood C."/>
            <person name="Rokni-Zadeh H."/>
            <person name="van Noort V."/>
            <person name="Lavigne R."/>
            <person name="De Mot R."/>
        </authorList>
    </citation>
    <scope>NUCLEOTIDE SEQUENCE [LARGE SCALE GENOMIC DNA]</scope>
    <source>
        <strain evidence="1 2">RW7P2</strain>
    </source>
</reference>
<comment type="caution">
    <text evidence="1">The sequence shown here is derived from an EMBL/GenBank/DDBJ whole genome shotgun (WGS) entry which is preliminary data.</text>
</comment>
<accession>A0ABR6VBW5</accession>
<evidence type="ECO:0000313" key="2">
    <source>
        <dbReference type="Proteomes" id="UP000628086"/>
    </source>
</evidence>
<evidence type="ECO:0000313" key="1">
    <source>
        <dbReference type="EMBL" id="MBC3477961.1"/>
    </source>
</evidence>
<proteinExistence type="predicted"/>
<organism evidence="1 2">
    <name type="scientific">Pseudomonas taiwanensis</name>
    <dbReference type="NCBI Taxonomy" id="470150"/>
    <lineage>
        <taxon>Bacteria</taxon>
        <taxon>Pseudomonadati</taxon>
        <taxon>Pseudomonadota</taxon>
        <taxon>Gammaproteobacteria</taxon>
        <taxon>Pseudomonadales</taxon>
        <taxon>Pseudomonadaceae</taxon>
        <taxon>Pseudomonas</taxon>
    </lineage>
</organism>
<sequence length="1673" mass="185342">MTLPAELFDAVPLDSVESTSAPDPVLEQARVQLHALLADAPDPVDWLNQASVARRARSAGDTQWRQRLPAGLDLQAGHIESAEPQWFSVLEEALEAQAQVYADLLPLGSLPDSYPERLRDRYRAQHLQRLLDCFGATAPARQALAPWISLQSTRHKATEQARQALTGEGPWRESGPLQAAILAAMDAEASLQVLEGQITHQARDQLFSPDDQHPVQWLSVQVGEQPLPGVWAMVQASAWASGLLDAPLLVWVHGEGGGLICLEAQVQLRERLAFTLANARLPVSSLVPEDEAQLQFVPAPQGLTGLVQDLLDHWSGQLGDAPPANGPLAQLTPDQEAERRRELARTALSMPVDSCRQAAVAVLEQLWAADTLAQHLPQWLLARSEDERELFAAWLREYQQAAWALEDWLEEQLPPFVTFAGQLLCDRIQQDLRITLTPDTVLLHRPVSVGFHWLGEGTVIEPFPGGEFGFSGAPLHAAQASMTWVASDEWEDVTVAQLACEGFDGQDDAETRRLQMAQWRVAGISAKYLSDTLVSLDPLRQFETTLAVTFDPSQEADIQRLRRPYRLELQLLARVQHWRQALSQPAVDMLDTAAQVTSTAALAQARMRVHWLTINSNQALGSEIRGAGALVRTDSGLTVLVLPGAPEDINLIERDSLEQALAHLRLAIRTRTDVADYVAQRCTDDPDRLLSYFRQAASKGYDGFLNAPAAIDQTLIGLQLTDRRNRLMSLARQQGRNQLGIRISRDQQAHERHIGYLRAGLAIVPGVNVVVALQDIQHSVQAIGSAWRARDADSLGWAALSVAGAVADILLTAVPVAGGLWSLRRAVRLRLRQLSASRPLAGYEVQPRLRGATRLQGGDEGLWLHAGQQYIQQDGRLYAVYRRAGEHTLRLRATTMRRYEAPVRREGGRWVVHAEVGLRGGGGKLTESEGLLKYAGPRSRHQPFAGASPQTALARGRRILANYAFRSEEQRVEFVLSYLADGVAPAWSRTYLIGPGSSAGVPVTRPSQPWQQWRWALHGEDRVIARSGGEVSVHFGGQSDTSALGVRVEGNYYPILEGAASSRVRFIVQPGWQPERLVDLDDGIAQGFGPVRVRLGQHAAEAPEVLGGFAETFGARLARRYPLMNANARQVMGETLFRNARRRHGWSSITLEDLDHWLDDATSEPLRIIDERIVDNLQVAVNRDVLGTQTYEWRWMLARPEADALRSAVGQPTLQPFQAGIRRAIVDRGYRILQEGGHQGRCLFIFVRPGHREVYVLLQHLALGRVSLMGRNGMVLFGEVWLDELISRLTLPVAAALRTARQQRLLRPVLGGVHFEGPHTTELVWQRIHFQLRENPTVPQGRSWRHSSRELTMADIERVPGSGLYGAEGEALVQGVAIEGRWVPIFPVESNSAIVLTRTQQLPAPLRFDDLQRCVRQRYGEQPWLVVRNQQGWSVRRALFTLPLDYQVSRARPGLAQQSAQNVARTVFEGFQGSEHARLLHLEQVLNGWLGDTRALGDLADPLLLLAPQRPLQLEGQRGWRLTLALDAPAARPPVYYLRAVDAHSQQLLGTVSGRRMRQHAINVVDDMLRRYGLSHQQRIGNVVQYGQSSTGRVYLVLVAVSEEAVIDVAPDLGGSVLSQAWLAQWHTQIGAQARQALQQAVEQGRLVRLLVTLRVGAGPYSGQVAVTRLADF</sequence>
<protein>
    <submittedName>
        <fullName evidence="1">Uncharacterized protein</fullName>
    </submittedName>
</protein>
<gene>
    <name evidence="1" type="ORF">HU747_20440</name>
</gene>
<keyword evidence="2" id="KW-1185">Reference proteome</keyword>
<dbReference type="EMBL" id="JABWRS010000018">
    <property type="protein sequence ID" value="MBC3477961.1"/>
    <property type="molecule type" value="Genomic_DNA"/>
</dbReference>
<dbReference type="RefSeq" id="WP_186598970.1">
    <property type="nucleotide sequence ID" value="NZ_JABWRR010000040.1"/>
</dbReference>